<reference evidence="4" key="1">
    <citation type="journal article" date="2019" name="Int. J. Syst. Evol. Microbiol.">
        <title>The Global Catalogue of Microorganisms (GCM) 10K type strain sequencing project: providing services to taxonomists for standard genome sequencing and annotation.</title>
        <authorList>
            <consortium name="The Broad Institute Genomics Platform"/>
            <consortium name="The Broad Institute Genome Sequencing Center for Infectious Disease"/>
            <person name="Wu L."/>
            <person name="Ma J."/>
        </authorList>
    </citation>
    <scope>NUCLEOTIDE SEQUENCE [LARGE SCALE GENOMIC DNA]</scope>
    <source>
        <strain evidence="4">CGMCC 1.15420</strain>
    </source>
</reference>
<keyword evidence="4" id="KW-1185">Reference proteome</keyword>
<keyword evidence="2" id="KW-0812">Transmembrane</keyword>
<gene>
    <name evidence="3" type="ORF">GCM10010913_29300</name>
</gene>
<evidence type="ECO:0000256" key="1">
    <source>
        <dbReference type="SAM" id="MobiDB-lite"/>
    </source>
</evidence>
<dbReference type="EMBL" id="BMIW01000021">
    <property type="protein sequence ID" value="GGG05657.1"/>
    <property type="molecule type" value="Genomic_DNA"/>
</dbReference>
<dbReference type="RefSeq" id="WP_120462306.1">
    <property type="nucleotide sequence ID" value="NZ_BMIW01000021.1"/>
</dbReference>
<feature type="region of interest" description="Disordered" evidence="1">
    <location>
        <begin position="1"/>
        <end position="53"/>
    </location>
</feature>
<feature type="compositionally biased region" description="Basic residues" evidence="1">
    <location>
        <begin position="16"/>
        <end position="28"/>
    </location>
</feature>
<sequence length="138" mass="16094">MSERLSRVERYERSRNTKHTKTRHRRSSGVRQQSTASDLLLEDPEEANKASTSTWDESFYAEAATTAEASEAAYQEPSESEDKIDLQSLPTRKEMFPSQRLRLQKWFLNSLLYIFIALLVFLLWWGISESPWGQKYGL</sequence>
<name>A0ABQ1VYK8_9BACL</name>
<feature type="compositionally biased region" description="Basic and acidic residues" evidence="1">
    <location>
        <begin position="1"/>
        <end position="15"/>
    </location>
</feature>
<proteinExistence type="predicted"/>
<evidence type="ECO:0000313" key="4">
    <source>
        <dbReference type="Proteomes" id="UP000608420"/>
    </source>
</evidence>
<keyword evidence="2" id="KW-1133">Transmembrane helix</keyword>
<keyword evidence="2" id="KW-0472">Membrane</keyword>
<accession>A0ABQ1VYK8</accession>
<comment type="caution">
    <text evidence="3">The sequence shown here is derived from an EMBL/GenBank/DDBJ whole genome shotgun (WGS) entry which is preliminary data.</text>
</comment>
<dbReference type="Proteomes" id="UP000608420">
    <property type="component" value="Unassembled WGS sequence"/>
</dbReference>
<evidence type="ECO:0000256" key="2">
    <source>
        <dbReference type="SAM" id="Phobius"/>
    </source>
</evidence>
<feature type="transmembrane region" description="Helical" evidence="2">
    <location>
        <begin position="106"/>
        <end position="127"/>
    </location>
</feature>
<organism evidence="3 4">
    <name type="scientific">Paenibacillus aceti</name>
    <dbReference type="NCBI Taxonomy" id="1820010"/>
    <lineage>
        <taxon>Bacteria</taxon>
        <taxon>Bacillati</taxon>
        <taxon>Bacillota</taxon>
        <taxon>Bacilli</taxon>
        <taxon>Bacillales</taxon>
        <taxon>Paenibacillaceae</taxon>
        <taxon>Paenibacillus</taxon>
    </lineage>
</organism>
<protein>
    <submittedName>
        <fullName evidence="3">Uncharacterized protein</fullName>
    </submittedName>
</protein>
<evidence type="ECO:0000313" key="3">
    <source>
        <dbReference type="EMBL" id="GGG05657.1"/>
    </source>
</evidence>